<dbReference type="VEuPathDB" id="VectorBase:AMEM015458"/>
<protein>
    <submittedName>
        <fullName evidence="1">Uncharacterized protein</fullName>
    </submittedName>
</protein>
<name>A0A182VIB9_ANOME</name>
<dbReference type="Proteomes" id="UP000075903">
    <property type="component" value="Unassembled WGS sequence"/>
</dbReference>
<organism evidence="1 2">
    <name type="scientific">Anopheles merus</name>
    <name type="common">Mosquito</name>
    <dbReference type="NCBI Taxonomy" id="30066"/>
    <lineage>
        <taxon>Eukaryota</taxon>
        <taxon>Metazoa</taxon>
        <taxon>Ecdysozoa</taxon>
        <taxon>Arthropoda</taxon>
        <taxon>Hexapoda</taxon>
        <taxon>Insecta</taxon>
        <taxon>Pterygota</taxon>
        <taxon>Neoptera</taxon>
        <taxon>Endopterygota</taxon>
        <taxon>Diptera</taxon>
        <taxon>Nematocera</taxon>
        <taxon>Culicoidea</taxon>
        <taxon>Culicidae</taxon>
        <taxon>Anophelinae</taxon>
        <taxon>Anopheles</taxon>
    </lineage>
</organism>
<sequence length="785" mass="84990">MFVRSSCVCRSSEATVSRSWANSCRCLGRFVVPSQLFALRLDPAGALRCHTQRVLQLRQLTAQSLVRVGEPLNRVPLFAQLLLEGSHVRAQGSALLAQLGIAFVRFAQLLLRCETLLLCRFEQFAQLDQLATVRFLQLLASFQRLLQLLLRGDQALIQLLNVVLPLDCRLPVLLKRLVTGVEIRPQPLDLIARLDQFRLLRFQRAAISHRPLQILPDSGQLLGEPFHFLFPLQPALGALAACRLEFRLQPFDLAGQLARAARTAFTFSASVCVTSWSVSTSNASQPNTSFGGSSSGLSTVESFARRLHFSRYRSIHRSVWRSCSAIRLSRSFATTSSSCSSASRSSSRLHCSCSARTVAFSSSFSLFSRPSSSVWLWKSSRLLCVMRSSSSSSSCSVCISPRHRSSSACSDSAAPALTHSSSRAAASCSVSFATSSRWPAHSASMWYFCSSSRCSSLLRWCSFWPSCSFASCSSLVASPASMGAPALLSCSCSARFDSPSRSSSLSSSAHWTFFFFRLAANFFSFSSSSSFFCSTRRRSACAPSSRSWCSSTVRYSSMICPLSVSIVSCLCCSSASSSSVAVSATLWRSSACRRSSCCVRASTSRSSWCCRSAPYTFSWWVSCCASSSRCWICCSSADFASTSASMSFFSSRISSFLLFSSTFSSSGSSSPHATSSSCFSSAISSCSSITSDALLSRHLTVSASFASSVLIVPSLPSSASSVLEMCSCCCCCCWDRSAICSLSCSRSATHRPYSSSSCLLIVTMLFALTFAISVSTATSDCWYTV</sequence>
<reference evidence="1" key="1">
    <citation type="submission" date="2020-05" db="UniProtKB">
        <authorList>
            <consortium name="EnsemblMetazoa"/>
        </authorList>
    </citation>
    <scope>IDENTIFICATION</scope>
    <source>
        <strain evidence="1">MAF</strain>
    </source>
</reference>
<dbReference type="EnsemblMetazoa" id="AMEM015458-RA">
    <property type="protein sequence ID" value="AMEM015458-PA"/>
    <property type="gene ID" value="AMEM015458"/>
</dbReference>
<evidence type="ECO:0000313" key="2">
    <source>
        <dbReference type="Proteomes" id="UP000075903"/>
    </source>
</evidence>
<keyword evidence="2" id="KW-1185">Reference proteome</keyword>
<proteinExistence type="predicted"/>
<accession>A0A182VIB9</accession>
<evidence type="ECO:0000313" key="1">
    <source>
        <dbReference type="EnsemblMetazoa" id="AMEM015458-PA"/>
    </source>
</evidence>
<dbReference type="AlphaFoldDB" id="A0A182VIB9"/>